<dbReference type="AlphaFoldDB" id="A0AA88GIU3"/>
<evidence type="ECO:0000256" key="5">
    <source>
        <dbReference type="ARBA" id="ARBA00023212"/>
    </source>
</evidence>
<dbReference type="GO" id="GO:0030041">
    <property type="term" value="P:actin filament polymerization"/>
    <property type="evidence" value="ECO:0007669"/>
    <property type="project" value="UniProtKB-UniRule"/>
</dbReference>
<keyword evidence="5 6" id="KW-0206">Cytoskeleton</keyword>
<dbReference type="RefSeq" id="XP_044544100.1">
    <property type="nucleotide sequence ID" value="XM_044685830.1"/>
</dbReference>
<dbReference type="Pfam" id="PF05856">
    <property type="entry name" value="ARPC4"/>
    <property type="match status" value="1"/>
</dbReference>
<evidence type="ECO:0000256" key="4">
    <source>
        <dbReference type="ARBA" id="ARBA00023203"/>
    </source>
</evidence>
<dbReference type="PANTHER" id="PTHR22629:SF0">
    <property type="entry name" value="ACTIN-RELATED PROTEIN 2_3 COMPLEX SUBUNIT 4"/>
    <property type="match status" value="1"/>
</dbReference>
<dbReference type="GO" id="GO:0051015">
    <property type="term" value="F:actin filament binding"/>
    <property type="evidence" value="ECO:0007669"/>
    <property type="project" value="TreeGrafter"/>
</dbReference>
<dbReference type="InterPro" id="IPR008384">
    <property type="entry name" value="ARPC4"/>
</dbReference>
<dbReference type="PANTHER" id="PTHR22629">
    <property type="entry name" value="ARP2/3 COMPLEX 20 KD SUBUNIT"/>
    <property type="match status" value="1"/>
</dbReference>
<keyword evidence="3 6" id="KW-0963">Cytoplasm</keyword>
<dbReference type="GeneID" id="68102754"/>
<proteinExistence type="inferred from homology"/>
<comment type="function">
    <text evidence="6">Functions as actin-binding component of the Arp2/3 complex which is involved in regulation of actin polymerization and together with an activating nucleation-promoting factor (NPF) mediates the formation of branched actin networks. Seems to contact the mother actin filament.</text>
</comment>
<evidence type="ECO:0000313" key="7">
    <source>
        <dbReference type="EMBL" id="KAG2374926.1"/>
    </source>
</evidence>
<accession>A0AA88GIU3</accession>
<sequence>MSLSYAPYHECIRKTLQAALCLENFQSQIAERHNHPEIEVGLSKEVLLNPVIISRNTDQKCLIEGSINSVRISLLFKKHDRVEEIIFPRYMQFLMNRAEEDLILLRKKPIQGYDISFLITNYHTRNMFSHKIIDFILSFMEDVDKDIKEHKLFLNVRGQAAAKKYLRQFI</sequence>
<dbReference type="InterPro" id="IPR034666">
    <property type="entry name" value="ARPC2/4"/>
</dbReference>
<reference evidence="7 8" key="1">
    <citation type="journal article" date="2018" name="BMC Genomics">
        <title>The genome of Naegleria lovaniensis, the basis for a comparative approach to unravel pathogenicity factors of the human pathogenic amoeba N. fowleri.</title>
        <authorList>
            <person name="Liechti N."/>
            <person name="Schurch N."/>
            <person name="Bruggmann R."/>
            <person name="Wittwer M."/>
        </authorList>
    </citation>
    <scope>NUCLEOTIDE SEQUENCE [LARGE SCALE GENOMIC DNA]</scope>
    <source>
        <strain evidence="7 8">ATCC 30569</strain>
    </source>
</reference>
<comment type="subcellular location">
    <subcellularLocation>
        <location evidence="1 6">Cytoplasm</location>
        <location evidence="1 6">Cytoskeleton</location>
    </subcellularLocation>
</comment>
<organism evidence="7 8">
    <name type="scientific">Naegleria lovaniensis</name>
    <name type="common">Amoeba</name>
    <dbReference type="NCBI Taxonomy" id="51637"/>
    <lineage>
        <taxon>Eukaryota</taxon>
        <taxon>Discoba</taxon>
        <taxon>Heterolobosea</taxon>
        <taxon>Tetramitia</taxon>
        <taxon>Eutetramitia</taxon>
        <taxon>Vahlkampfiidae</taxon>
        <taxon>Naegleria</taxon>
    </lineage>
</organism>
<name>A0AA88GIU3_NAELO</name>
<dbReference type="Gene3D" id="3.30.1460.20">
    <property type="match status" value="1"/>
</dbReference>
<evidence type="ECO:0000256" key="1">
    <source>
        <dbReference type="ARBA" id="ARBA00004245"/>
    </source>
</evidence>
<dbReference type="PIRSF" id="PIRSF039100">
    <property type="entry name" value="ARPC4"/>
    <property type="match status" value="1"/>
</dbReference>
<dbReference type="Proteomes" id="UP000816034">
    <property type="component" value="Unassembled WGS sequence"/>
</dbReference>
<evidence type="ECO:0000256" key="3">
    <source>
        <dbReference type="ARBA" id="ARBA00022490"/>
    </source>
</evidence>
<comment type="similarity">
    <text evidence="2 6">Belongs to the ARPC4 family.</text>
</comment>
<dbReference type="SUPFAM" id="SSF69645">
    <property type="entry name" value="Arp2/3 complex subunits"/>
    <property type="match status" value="1"/>
</dbReference>
<evidence type="ECO:0000313" key="8">
    <source>
        <dbReference type="Proteomes" id="UP000816034"/>
    </source>
</evidence>
<evidence type="ECO:0000256" key="2">
    <source>
        <dbReference type="ARBA" id="ARBA00005919"/>
    </source>
</evidence>
<evidence type="ECO:0000256" key="6">
    <source>
        <dbReference type="PIRNR" id="PIRNR039100"/>
    </source>
</evidence>
<comment type="caution">
    <text evidence="7">The sequence shown here is derived from an EMBL/GenBank/DDBJ whole genome shotgun (WGS) entry which is preliminary data.</text>
</comment>
<protein>
    <recommendedName>
        <fullName evidence="6">Actin-related protein 2/3 complex subunit 4</fullName>
    </recommendedName>
</protein>
<dbReference type="GO" id="GO:0005885">
    <property type="term" value="C:Arp2/3 protein complex"/>
    <property type="evidence" value="ECO:0007669"/>
    <property type="project" value="UniProtKB-UniRule"/>
</dbReference>
<keyword evidence="8" id="KW-1185">Reference proteome</keyword>
<dbReference type="GO" id="GO:0034314">
    <property type="term" value="P:Arp2/3 complex-mediated actin nucleation"/>
    <property type="evidence" value="ECO:0007669"/>
    <property type="project" value="UniProtKB-UniRule"/>
</dbReference>
<keyword evidence="4 6" id="KW-0009">Actin-binding</keyword>
<gene>
    <name evidence="7" type="ORF">C9374_010300</name>
</gene>
<dbReference type="EMBL" id="PYSW02000041">
    <property type="protein sequence ID" value="KAG2374926.1"/>
    <property type="molecule type" value="Genomic_DNA"/>
</dbReference>